<feature type="domain" description="RRM" evidence="5">
    <location>
        <begin position="111"/>
        <end position="193"/>
    </location>
</feature>
<accession>A0A1E3Q2W3</accession>
<keyword evidence="7" id="KW-1185">Reference proteome</keyword>
<dbReference type="InterPro" id="IPR012677">
    <property type="entry name" value="Nucleotide-bd_a/b_plait_sf"/>
</dbReference>
<dbReference type="Proteomes" id="UP000094385">
    <property type="component" value="Unassembled WGS sequence"/>
</dbReference>
<dbReference type="OrthoDB" id="1875751at2759"/>
<dbReference type="InterPro" id="IPR034156">
    <property type="entry name" value="Hrp1_RRM1"/>
</dbReference>
<gene>
    <name evidence="6" type="ORF">LIPSTDRAFT_84035</name>
</gene>
<dbReference type="InterPro" id="IPR000504">
    <property type="entry name" value="RRM_dom"/>
</dbReference>
<dbReference type="PANTHER" id="PTHR48032">
    <property type="entry name" value="RNA-BINDING PROTEIN MUSASHI HOMOLOG RBP6"/>
    <property type="match status" value="1"/>
</dbReference>
<sequence>MTTFDDDDLFTDLYKDDDSAPITDTSSVFGSMTAPRFADVNGHPVRNRENTSAEVLLTQSELDIALRSDSHDLNNGVGPGDDEGGAETLAADHSERVRHLNQEGETSKEDGKMFIGGLNWDTTDETLFKYFSQFGEVTECQIMREATTGRSRGFAFLTFKDSKCVNTVMVKEHVLDGKIIDPKRAIPKDEQEKTSKIFVGGVSPHVTEAEFRNVFSRFGRILDCSLMIDKDTGRSRGFGFITFESDAGVDNTLANCPLMIGGKMVEVKKAQPRGRDKFEQDEYSANDSHRPNFANYDEEYNSQQDKSGQGYNGELGDSFYANGMTPSMLAHYWHRMQVYMVALQQIQSSGMNGYNAYGNMQGQSPEAQSNVRNSQAQPYYYSNRAAYDAPRFSDNPVALPYEDENAGNASYKNENSKPITATGTVNGMYC</sequence>
<dbReference type="AlphaFoldDB" id="A0A1E3Q2W3"/>
<evidence type="ECO:0000313" key="7">
    <source>
        <dbReference type="Proteomes" id="UP000094385"/>
    </source>
</evidence>
<feature type="compositionally biased region" description="Basic and acidic residues" evidence="4">
    <location>
        <begin position="269"/>
        <end position="280"/>
    </location>
</feature>
<reference evidence="6 7" key="1">
    <citation type="journal article" date="2016" name="Proc. Natl. Acad. Sci. U.S.A.">
        <title>Comparative genomics of biotechnologically important yeasts.</title>
        <authorList>
            <person name="Riley R."/>
            <person name="Haridas S."/>
            <person name="Wolfe K.H."/>
            <person name="Lopes M.R."/>
            <person name="Hittinger C.T."/>
            <person name="Goeker M."/>
            <person name="Salamov A.A."/>
            <person name="Wisecaver J.H."/>
            <person name="Long T.M."/>
            <person name="Calvey C.H."/>
            <person name="Aerts A.L."/>
            <person name="Barry K.W."/>
            <person name="Choi C."/>
            <person name="Clum A."/>
            <person name="Coughlan A.Y."/>
            <person name="Deshpande S."/>
            <person name="Douglass A.P."/>
            <person name="Hanson S.J."/>
            <person name="Klenk H.-P."/>
            <person name="LaButti K.M."/>
            <person name="Lapidus A."/>
            <person name="Lindquist E.A."/>
            <person name="Lipzen A.M."/>
            <person name="Meier-Kolthoff J.P."/>
            <person name="Ohm R.A."/>
            <person name="Otillar R.P."/>
            <person name="Pangilinan J.L."/>
            <person name="Peng Y."/>
            <person name="Rokas A."/>
            <person name="Rosa C.A."/>
            <person name="Scheuner C."/>
            <person name="Sibirny A.A."/>
            <person name="Slot J.C."/>
            <person name="Stielow J.B."/>
            <person name="Sun H."/>
            <person name="Kurtzman C.P."/>
            <person name="Blackwell M."/>
            <person name="Grigoriev I.V."/>
            <person name="Jeffries T.W."/>
        </authorList>
    </citation>
    <scope>NUCLEOTIDE SEQUENCE [LARGE SCALE GENOMIC DNA]</scope>
    <source>
        <strain evidence="6 7">NRRL Y-11557</strain>
    </source>
</reference>
<dbReference type="Gene3D" id="3.30.70.330">
    <property type="match status" value="2"/>
</dbReference>
<evidence type="ECO:0000256" key="2">
    <source>
        <dbReference type="ARBA" id="ARBA00022884"/>
    </source>
</evidence>
<dbReference type="Pfam" id="PF00076">
    <property type="entry name" value="RRM_1"/>
    <property type="match status" value="2"/>
</dbReference>
<dbReference type="GO" id="GO:0006417">
    <property type="term" value="P:regulation of translation"/>
    <property type="evidence" value="ECO:0007669"/>
    <property type="project" value="TreeGrafter"/>
</dbReference>
<name>A0A1E3Q2W3_LIPST</name>
<dbReference type="PANTHER" id="PTHR48032:SF6">
    <property type="entry name" value="RNA-BINDING (RRM_RBD_RNP MOTIFS) FAMILY PROTEIN"/>
    <property type="match status" value="1"/>
</dbReference>
<dbReference type="PROSITE" id="PS50102">
    <property type="entry name" value="RRM"/>
    <property type="match status" value="2"/>
</dbReference>
<dbReference type="STRING" id="675824.A0A1E3Q2W3"/>
<evidence type="ECO:0000259" key="5">
    <source>
        <dbReference type="PROSITE" id="PS50102"/>
    </source>
</evidence>
<proteinExistence type="predicted"/>
<keyword evidence="2 3" id="KW-0694">RNA-binding</keyword>
<dbReference type="EMBL" id="KV454296">
    <property type="protein sequence ID" value="ODQ71908.1"/>
    <property type="molecule type" value="Genomic_DNA"/>
</dbReference>
<dbReference type="InterPro" id="IPR035979">
    <property type="entry name" value="RBD_domain_sf"/>
</dbReference>
<evidence type="ECO:0000313" key="6">
    <source>
        <dbReference type="EMBL" id="ODQ71908.1"/>
    </source>
</evidence>
<organism evidence="6 7">
    <name type="scientific">Lipomyces starkeyi NRRL Y-11557</name>
    <dbReference type="NCBI Taxonomy" id="675824"/>
    <lineage>
        <taxon>Eukaryota</taxon>
        <taxon>Fungi</taxon>
        <taxon>Dikarya</taxon>
        <taxon>Ascomycota</taxon>
        <taxon>Saccharomycotina</taxon>
        <taxon>Lipomycetes</taxon>
        <taxon>Lipomycetales</taxon>
        <taxon>Lipomycetaceae</taxon>
        <taxon>Lipomyces</taxon>
    </lineage>
</organism>
<feature type="region of interest" description="Disordered" evidence="4">
    <location>
        <begin position="269"/>
        <end position="295"/>
    </location>
</feature>
<protein>
    <recommendedName>
        <fullName evidence="5">RRM domain-containing protein</fullName>
    </recommendedName>
</protein>
<feature type="domain" description="RRM" evidence="5">
    <location>
        <begin position="195"/>
        <end position="272"/>
    </location>
</feature>
<dbReference type="CDD" id="cd12577">
    <property type="entry name" value="RRM1_Hrp1p"/>
    <property type="match status" value="1"/>
</dbReference>
<feature type="region of interest" description="Disordered" evidence="4">
    <location>
        <begin position="68"/>
        <end position="87"/>
    </location>
</feature>
<dbReference type="FunFam" id="3.30.70.330:FF:000025">
    <property type="entry name" value="RNA-binding protein Musashi homolog 2 isoform X1"/>
    <property type="match status" value="1"/>
</dbReference>
<evidence type="ECO:0000256" key="3">
    <source>
        <dbReference type="PROSITE-ProRule" id="PRU00176"/>
    </source>
</evidence>
<dbReference type="GO" id="GO:0003729">
    <property type="term" value="F:mRNA binding"/>
    <property type="evidence" value="ECO:0007669"/>
    <property type="project" value="TreeGrafter"/>
</dbReference>
<dbReference type="SUPFAM" id="SSF54928">
    <property type="entry name" value="RNA-binding domain, RBD"/>
    <property type="match status" value="2"/>
</dbReference>
<dbReference type="SMART" id="SM00360">
    <property type="entry name" value="RRM"/>
    <property type="match status" value="2"/>
</dbReference>
<evidence type="ECO:0000256" key="1">
    <source>
        <dbReference type="ARBA" id="ARBA00022737"/>
    </source>
</evidence>
<evidence type="ECO:0000256" key="4">
    <source>
        <dbReference type="SAM" id="MobiDB-lite"/>
    </source>
</evidence>
<keyword evidence="1" id="KW-0677">Repeat</keyword>